<feature type="region of interest" description="Disordered" evidence="6">
    <location>
        <begin position="545"/>
        <end position="567"/>
    </location>
</feature>
<keyword evidence="4 7" id="KW-0472">Membrane</keyword>
<gene>
    <name evidence="9" type="ORF">NP493_74g05048</name>
</gene>
<feature type="transmembrane region" description="Helical" evidence="7">
    <location>
        <begin position="868"/>
        <end position="886"/>
    </location>
</feature>
<proteinExistence type="predicted"/>
<dbReference type="InterPro" id="IPR021980">
    <property type="entry name" value="PHTF1/2_N"/>
</dbReference>
<feature type="transmembrane region" description="Helical" evidence="7">
    <location>
        <begin position="951"/>
        <end position="974"/>
    </location>
</feature>
<organism evidence="9 10">
    <name type="scientific">Ridgeia piscesae</name>
    <name type="common">Tubeworm</name>
    <dbReference type="NCBI Taxonomy" id="27915"/>
    <lineage>
        <taxon>Eukaryota</taxon>
        <taxon>Metazoa</taxon>
        <taxon>Spiralia</taxon>
        <taxon>Lophotrochozoa</taxon>
        <taxon>Annelida</taxon>
        <taxon>Polychaeta</taxon>
        <taxon>Sedentaria</taxon>
        <taxon>Canalipalpata</taxon>
        <taxon>Sabellida</taxon>
        <taxon>Siboglinidae</taxon>
        <taxon>Ridgeia</taxon>
    </lineage>
</organism>
<evidence type="ECO:0000256" key="1">
    <source>
        <dbReference type="ARBA" id="ARBA00004141"/>
    </source>
</evidence>
<feature type="compositionally biased region" description="Basic and acidic residues" evidence="6">
    <location>
        <begin position="168"/>
        <end position="178"/>
    </location>
</feature>
<dbReference type="PANTHER" id="PTHR12680">
    <property type="entry name" value="PUTATIVE HOMEODOMAIN TRANSCRIPTION FACTOR PHTF"/>
    <property type="match status" value="1"/>
</dbReference>
<dbReference type="Proteomes" id="UP001209878">
    <property type="component" value="Unassembled WGS sequence"/>
</dbReference>
<feature type="region of interest" description="Disordered" evidence="6">
    <location>
        <begin position="465"/>
        <end position="493"/>
    </location>
</feature>
<feature type="transmembrane region" description="Helical" evidence="7">
    <location>
        <begin position="116"/>
        <end position="137"/>
    </location>
</feature>
<feature type="compositionally biased region" description="Polar residues" evidence="6">
    <location>
        <begin position="610"/>
        <end position="621"/>
    </location>
</feature>
<reference evidence="9" key="1">
    <citation type="journal article" date="2023" name="Mol. Biol. Evol.">
        <title>Third-Generation Sequencing Reveals the Adaptive Role of the Epigenome in Three Deep-Sea Polychaetes.</title>
        <authorList>
            <person name="Perez M."/>
            <person name="Aroh O."/>
            <person name="Sun Y."/>
            <person name="Lan Y."/>
            <person name="Juniper S.K."/>
            <person name="Young C.R."/>
            <person name="Angers B."/>
            <person name="Qian P.Y."/>
        </authorList>
    </citation>
    <scope>NUCLEOTIDE SEQUENCE</scope>
    <source>
        <strain evidence="9">R07B-5</strain>
    </source>
</reference>
<evidence type="ECO:0000256" key="5">
    <source>
        <dbReference type="ARBA" id="ARBA00023180"/>
    </source>
</evidence>
<keyword evidence="5" id="KW-0325">Glycoprotein</keyword>
<feature type="compositionally biased region" description="Polar residues" evidence="6">
    <location>
        <begin position="333"/>
        <end position="342"/>
    </location>
</feature>
<comment type="caution">
    <text evidence="9">The sequence shown here is derived from an EMBL/GenBank/DDBJ whole genome shotgun (WGS) entry which is preliminary data.</text>
</comment>
<feature type="compositionally biased region" description="Basic and acidic residues" evidence="6">
    <location>
        <begin position="481"/>
        <end position="493"/>
    </location>
</feature>
<feature type="region of interest" description="Disordered" evidence="6">
    <location>
        <begin position="139"/>
        <end position="231"/>
    </location>
</feature>
<accession>A0AAD9P9W5</accession>
<dbReference type="GO" id="GO:0005783">
    <property type="term" value="C:endoplasmic reticulum"/>
    <property type="evidence" value="ECO:0007669"/>
    <property type="project" value="InterPro"/>
</dbReference>
<feature type="compositionally biased region" description="Polar residues" evidence="6">
    <location>
        <begin position="197"/>
        <end position="226"/>
    </location>
</feature>
<keyword evidence="3 7" id="KW-1133">Transmembrane helix</keyword>
<feature type="compositionally biased region" description="Polar residues" evidence="6">
    <location>
        <begin position="179"/>
        <end position="188"/>
    </location>
</feature>
<feature type="transmembrane region" description="Helical" evidence="7">
    <location>
        <begin position="750"/>
        <end position="769"/>
    </location>
</feature>
<keyword evidence="2 7" id="KW-0812">Transmembrane</keyword>
<feature type="transmembrane region" description="Helical" evidence="7">
    <location>
        <begin position="68"/>
        <end position="86"/>
    </location>
</feature>
<dbReference type="AlphaFoldDB" id="A0AAD9P9W5"/>
<sequence>MQGFHNVPKKTGRVKSELIDVDLVRGSTFTKAKPTRGWFQVTIRGLVKVVFLPLYIQWWQQQTSDRIGMGLLFLYAMQVFTLGVYYTSDASLEEVEVRYPETSKQAERKWLQSLSIAHLCIPIGLMIVLGIAHAHIVSSSESNKQRRTDTDRSRKTESSHKHNGTVPRDSEQTADNKSDVSTSLTGGSTCRRRHLSHNSGAAANTNVTRGHSLINSTEWRKTNSGRPSEPNLLLNDSYIEGSTGTVGSTELPPGVTQDKLCCDSTVKNHVGAKCVVSDCSYKTKQEKQDCDHVTCDETGCEDAILMGNALEDDSMLDTPITEVTGEIILPKETGTQQMSESVPPTLEDPSADSSQRVKSCDLHTFGDCETGRDNGITALSDDICGTPEIGVRNVANVAPPMDTQELQKTADNGKYFDDGITGPCKVGDVDLLMGRESEGFSVGACGETENQAEVCSNHVESHARNGPTIFVKQPSSGADDSSTKRSEDRELYDASKQTLAAGLQSQLGRRKVCKTAYQRSQENLTQGARPHPKLEVKSFGAKDNLGVSSAESDGELTPTSPDSPRRLPFAAYKCQRSFSCIHGNRESTSPFNSVMSSELDWDDTMHSEVGCSSDTSSNATPESDESERNSVMDEEQDLVNVQHASSVMKNLASSTDKVSCMIWEGEDVKKIDLTVLDLGWTIIERVNKIPEVCDYLMLAVAMVIMSMSLPVIFRVYHTRLHLAQLNYWSLPDVLRAAAILFGSNWRQTVIIVNGVIQRMCFSFLFYFLLSVAERTFKQRFLYAKYFAYLTSCRRAKKSELPHFRLNKVRNIKTWLSLRSFLKKRGPQRSVDTIVSFAFLVSVMLVSYMCVELLQDSGTFLEHLSNWELMLWCLALGLYVLRFMTLGTKINKKYRNFSVLITEQINLYLHMEQKPHKKEELMLANNVLKLAEALLKELESPFKISGLSANPYLYNITKVVILSAFSAVLTELLGFKLKLYKIKMRG</sequence>
<evidence type="ECO:0000256" key="6">
    <source>
        <dbReference type="SAM" id="MobiDB-lite"/>
    </source>
</evidence>
<evidence type="ECO:0000313" key="10">
    <source>
        <dbReference type="Proteomes" id="UP001209878"/>
    </source>
</evidence>
<keyword evidence="10" id="KW-1185">Reference proteome</keyword>
<name>A0AAD9P9W5_RIDPI</name>
<dbReference type="EMBL" id="JAODUO010000074">
    <property type="protein sequence ID" value="KAK2190626.1"/>
    <property type="molecule type" value="Genomic_DNA"/>
</dbReference>
<dbReference type="GO" id="GO:0016020">
    <property type="term" value="C:membrane"/>
    <property type="evidence" value="ECO:0007669"/>
    <property type="project" value="UniProtKB-SubCell"/>
</dbReference>
<evidence type="ECO:0000259" key="8">
    <source>
        <dbReference type="Pfam" id="PF12129"/>
    </source>
</evidence>
<evidence type="ECO:0000256" key="2">
    <source>
        <dbReference type="ARBA" id="ARBA00022692"/>
    </source>
</evidence>
<feature type="compositionally biased region" description="Basic and acidic residues" evidence="6">
    <location>
        <begin position="143"/>
        <end position="160"/>
    </location>
</feature>
<evidence type="ECO:0000313" key="9">
    <source>
        <dbReference type="EMBL" id="KAK2190626.1"/>
    </source>
</evidence>
<evidence type="ECO:0000256" key="7">
    <source>
        <dbReference type="SAM" id="Phobius"/>
    </source>
</evidence>
<feature type="transmembrane region" description="Helical" evidence="7">
    <location>
        <begin position="830"/>
        <end position="848"/>
    </location>
</feature>
<dbReference type="InterPro" id="IPR039775">
    <property type="entry name" value="PHTF1/2"/>
</dbReference>
<feature type="transmembrane region" description="Helical" evidence="7">
    <location>
        <begin position="695"/>
        <end position="716"/>
    </location>
</feature>
<feature type="domain" description="PHTF1/2 N-terminal" evidence="8">
    <location>
        <begin position="1"/>
        <end position="141"/>
    </location>
</feature>
<feature type="region of interest" description="Disordered" evidence="6">
    <location>
        <begin position="331"/>
        <end position="354"/>
    </location>
</feature>
<dbReference type="Pfam" id="PF12129">
    <property type="entry name" value="PHTF1-2_N"/>
    <property type="match status" value="1"/>
</dbReference>
<evidence type="ECO:0000256" key="4">
    <source>
        <dbReference type="ARBA" id="ARBA00023136"/>
    </source>
</evidence>
<evidence type="ECO:0000256" key="3">
    <source>
        <dbReference type="ARBA" id="ARBA00022989"/>
    </source>
</evidence>
<feature type="compositionally biased region" description="Polar residues" evidence="6">
    <location>
        <begin position="546"/>
        <end position="562"/>
    </location>
</feature>
<comment type="subcellular location">
    <subcellularLocation>
        <location evidence="1">Membrane</location>
        <topology evidence="1">Multi-pass membrane protein</topology>
    </subcellularLocation>
</comment>
<protein>
    <recommendedName>
        <fullName evidence="8">PHTF1/2 N-terminal domain-containing protein</fullName>
    </recommendedName>
</protein>
<feature type="region of interest" description="Disordered" evidence="6">
    <location>
        <begin position="605"/>
        <end position="633"/>
    </location>
</feature>
<dbReference type="PANTHER" id="PTHR12680:SF6">
    <property type="entry name" value="PROTEIN PHTF"/>
    <property type="match status" value="1"/>
</dbReference>